<dbReference type="AlphaFoldDB" id="A0A8D8TDC7"/>
<reference evidence="2" key="1">
    <citation type="submission" date="2021-05" db="EMBL/GenBank/DDBJ databases">
        <authorList>
            <person name="Alioto T."/>
            <person name="Alioto T."/>
            <person name="Gomez Garrido J."/>
        </authorList>
    </citation>
    <scope>NUCLEOTIDE SEQUENCE</scope>
</reference>
<keyword evidence="1" id="KW-0812">Transmembrane</keyword>
<sequence>MPVSLLCDLCSLRSQHPSGFHCGFTPQFQYPYASWCLMTVYISSPSPVCSPLTLQGACCLHHIIHVPVYLQEVYFTIHLLILMILICLPSLFYFLTILFLPS</sequence>
<organism evidence="2">
    <name type="scientific">Cacopsylla melanoneura</name>
    <dbReference type="NCBI Taxonomy" id="428564"/>
    <lineage>
        <taxon>Eukaryota</taxon>
        <taxon>Metazoa</taxon>
        <taxon>Ecdysozoa</taxon>
        <taxon>Arthropoda</taxon>
        <taxon>Hexapoda</taxon>
        <taxon>Insecta</taxon>
        <taxon>Pterygota</taxon>
        <taxon>Neoptera</taxon>
        <taxon>Paraneoptera</taxon>
        <taxon>Hemiptera</taxon>
        <taxon>Sternorrhyncha</taxon>
        <taxon>Psylloidea</taxon>
        <taxon>Psyllidae</taxon>
        <taxon>Psyllinae</taxon>
        <taxon>Cacopsylla</taxon>
    </lineage>
</organism>
<evidence type="ECO:0000256" key="1">
    <source>
        <dbReference type="SAM" id="Phobius"/>
    </source>
</evidence>
<dbReference type="EMBL" id="HBUF01258343">
    <property type="protein sequence ID" value="CAG6682197.1"/>
    <property type="molecule type" value="Transcribed_RNA"/>
</dbReference>
<proteinExistence type="predicted"/>
<accession>A0A8D8TDC7</accession>
<keyword evidence="1" id="KW-0472">Membrane</keyword>
<name>A0A8D8TDC7_9HEMI</name>
<keyword evidence="1" id="KW-1133">Transmembrane helix</keyword>
<feature type="transmembrane region" description="Helical" evidence="1">
    <location>
        <begin position="75"/>
        <end position="100"/>
    </location>
</feature>
<evidence type="ECO:0000313" key="2">
    <source>
        <dbReference type="EMBL" id="CAG6682197.1"/>
    </source>
</evidence>
<protein>
    <submittedName>
        <fullName evidence="2">Uncharacterized protein</fullName>
    </submittedName>
</protein>